<dbReference type="RefSeq" id="WP_263999277.1">
    <property type="nucleotide sequence ID" value="NZ_JACKVK010000013.1"/>
</dbReference>
<accession>A0A9X3BWF6</accession>
<protein>
    <recommendedName>
        <fullName evidence="1">Helix-turn-helix domain-containing protein</fullName>
    </recommendedName>
</protein>
<comment type="caution">
    <text evidence="2">The sequence shown here is derived from an EMBL/GenBank/DDBJ whole genome shotgun (WGS) entry which is preliminary data.</text>
</comment>
<keyword evidence="3" id="KW-1185">Reference proteome</keyword>
<evidence type="ECO:0000313" key="2">
    <source>
        <dbReference type="EMBL" id="MCV7424295.1"/>
    </source>
</evidence>
<dbReference type="Proteomes" id="UP001141629">
    <property type="component" value="Unassembled WGS sequence"/>
</dbReference>
<proteinExistence type="predicted"/>
<evidence type="ECO:0000259" key="1">
    <source>
        <dbReference type="Pfam" id="PF12728"/>
    </source>
</evidence>
<dbReference type="InterPro" id="IPR041657">
    <property type="entry name" value="HTH_17"/>
</dbReference>
<name>A0A9X3BWF6_9MYCO</name>
<dbReference type="EMBL" id="JACKVK010000013">
    <property type="protein sequence ID" value="MCV7424295.1"/>
    <property type="molecule type" value="Genomic_DNA"/>
</dbReference>
<evidence type="ECO:0000313" key="3">
    <source>
        <dbReference type="Proteomes" id="UP001141629"/>
    </source>
</evidence>
<reference evidence="2" key="2">
    <citation type="journal article" date="2022" name="BMC Genomics">
        <title>Comparative genome analysis of mycobacteria focusing on tRNA and non-coding RNA.</title>
        <authorList>
            <person name="Behra P.R.K."/>
            <person name="Pettersson B.M.F."/>
            <person name="Ramesh M."/>
            <person name="Das S."/>
            <person name="Dasgupta S."/>
            <person name="Kirsebom L.A."/>
        </authorList>
    </citation>
    <scope>NUCLEOTIDE SEQUENCE</scope>
    <source>
        <strain evidence="2">DSM 44838</strain>
    </source>
</reference>
<feature type="domain" description="Helix-turn-helix" evidence="1">
    <location>
        <begin position="7"/>
        <end position="50"/>
    </location>
</feature>
<organism evidence="2 3">
    <name type="scientific">Mycobacterium yunnanensis</name>
    <dbReference type="NCBI Taxonomy" id="368477"/>
    <lineage>
        <taxon>Bacteria</taxon>
        <taxon>Bacillati</taxon>
        <taxon>Actinomycetota</taxon>
        <taxon>Actinomycetes</taxon>
        <taxon>Mycobacteriales</taxon>
        <taxon>Mycobacteriaceae</taxon>
        <taxon>Mycobacterium</taxon>
    </lineage>
</organism>
<dbReference type="Pfam" id="PF12728">
    <property type="entry name" value="HTH_17"/>
    <property type="match status" value="1"/>
</dbReference>
<gene>
    <name evidence="2" type="ORF">H7K45_27455</name>
</gene>
<reference evidence="2" key="1">
    <citation type="submission" date="2020-07" db="EMBL/GenBank/DDBJ databases">
        <authorList>
            <person name="Pettersson B.M.F."/>
            <person name="Behra P.R.K."/>
            <person name="Ramesh M."/>
            <person name="Das S."/>
            <person name="Dasgupta S."/>
            <person name="Kirsebom L.A."/>
        </authorList>
    </citation>
    <scope>NUCLEOTIDE SEQUENCE</scope>
    <source>
        <strain evidence="2">DSM 44838</strain>
    </source>
</reference>
<sequence>MADEMQLSEAATLLGVTQRQAQRLAASGELGHVRYVGRTVVVPSAAVHRAKNNGTTSKGRPALPATAWVALALLSGRPAEGPNEMRIADRMAAMTPIEVARFTRRRATITSLRLTVRMAPDTLAAHLRNSGVKPTGLMSTLAVDWGLAGDGASQIDGYLYVGPDRMLRDLKLREDPGGRITLRLLDLPVDPLPEATVALDLMESMDSRARGVGRDRLAEMIGRLS</sequence>
<dbReference type="AlphaFoldDB" id="A0A9X3BWF6"/>